<dbReference type="Proteomes" id="UP000475249">
    <property type="component" value="Unassembled WGS sequence"/>
</dbReference>
<feature type="transmembrane region" description="Helical" evidence="1">
    <location>
        <begin position="160"/>
        <end position="181"/>
    </location>
</feature>
<keyword evidence="1" id="KW-0812">Transmembrane</keyword>
<organism evidence="3 4">
    <name type="scientific">Poritiphilus flavus</name>
    <dbReference type="NCBI Taxonomy" id="2697053"/>
    <lineage>
        <taxon>Bacteria</taxon>
        <taxon>Pseudomonadati</taxon>
        <taxon>Bacteroidota</taxon>
        <taxon>Flavobacteriia</taxon>
        <taxon>Flavobacteriales</taxon>
        <taxon>Flavobacteriaceae</taxon>
        <taxon>Poritiphilus</taxon>
    </lineage>
</organism>
<evidence type="ECO:0000256" key="1">
    <source>
        <dbReference type="SAM" id="Phobius"/>
    </source>
</evidence>
<keyword evidence="1" id="KW-1133">Transmembrane helix</keyword>
<accession>A0A6L9EFY9</accession>
<comment type="caution">
    <text evidence="3">The sequence shown here is derived from an EMBL/GenBank/DDBJ whole genome shotgun (WGS) entry which is preliminary data.</text>
</comment>
<feature type="domain" description="TIR" evidence="2">
    <location>
        <begin position="2"/>
        <end position="127"/>
    </location>
</feature>
<keyword evidence="1" id="KW-0472">Membrane</keyword>
<dbReference type="EMBL" id="WXYO01000007">
    <property type="protein sequence ID" value="NAS13674.1"/>
    <property type="molecule type" value="Genomic_DNA"/>
</dbReference>
<evidence type="ECO:0000313" key="3">
    <source>
        <dbReference type="EMBL" id="NAS13674.1"/>
    </source>
</evidence>
<gene>
    <name evidence="3" type="ORF">GTQ38_16795</name>
</gene>
<proteinExistence type="predicted"/>
<dbReference type="SUPFAM" id="SSF52200">
    <property type="entry name" value="Toll/Interleukin receptor TIR domain"/>
    <property type="match status" value="1"/>
</dbReference>
<keyword evidence="4" id="KW-1185">Reference proteome</keyword>
<sequence length="342" mass="39134">MAENQLFISYSRANIDFVTDLVNRLKEQGVSVWFDRDIPSGSHWDNTIEKEIKAADTLVIVLSKTSVASQNVLDEASYAIRLNKRIIPIQIEECEIPMRLARYQFIDFTKDREAAFERLIADLGYKSAESPKTAPQQPKEEVNQPIYVDDNPKKEDKKGFLRYALLTAFVIALVIIAFFLVRSGDGREAIPAAVATAREVDPQWDSANKKASVESFSNYIRRKGKEAPYYKEALQKIDSLLPDFVLVQYRNNQDQLQFHKYLAFNEDGSPQKQTAVYSRPKPGDLLIATWDLTIYYDEDAFTEEIRGWVIRGGDKVRVLEVQPKVSGGNAIFMRVRCKKFKD</sequence>
<dbReference type="AlphaFoldDB" id="A0A6L9EFY9"/>
<dbReference type="RefSeq" id="WP_161436703.1">
    <property type="nucleotide sequence ID" value="NZ_WXYO01000007.1"/>
</dbReference>
<dbReference type="InterPro" id="IPR000157">
    <property type="entry name" value="TIR_dom"/>
</dbReference>
<dbReference type="PROSITE" id="PS50104">
    <property type="entry name" value="TIR"/>
    <property type="match status" value="1"/>
</dbReference>
<dbReference type="Pfam" id="PF13676">
    <property type="entry name" value="TIR_2"/>
    <property type="match status" value="1"/>
</dbReference>
<dbReference type="GO" id="GO:0007165">
    <property type="term" value="P:signal transduction"/>
    <property type="evidence" value="ECO:0007669"/>
    <property type="project" value="InterPro"/>
</dbReference>
<protein>
    <submittedName>
        <fullName evidence="3">TIR domain-containing protein</fullName>
    </submittedName>
</protein>
<reference evidence="3 4" key="1">
    <citation type="submission" date="2020-01" db="EMBL/GenBank/DDBJ databases">
        <title>Bacteria diversity of Porities sp.</title>
        <authorList>
            <person name="Wang G."/>
        </authorList>
    </citation>
    <scope>NUCLEOTIDE SEQUENCE [LARGE SCALE GENOMIC DNA]</scope>
    <source>
        <strain evidence="3 4">R33</strain>
    </source>
</reference>
<name>A0A6L9EFY9_9FLAO</name>
<evidence type="ECO:0000313" key="4">
    <source>
        <dbReference type="Proteomes" id="UP000475249"/>
    </source>
</evidence>
<dbReference type="InterPro" id="IPR035897">
    <property type="entry name" value="Toll_tir_struct_dom_sf"/>
</dbReference>
<dbReference type="SMART" id="SM00255">
    <property type="entry name" value="TIR"/>
    <property type="match status" value="1"/>
</dbReference>
<evidence type="ECO:0000259" key="2">
    <source>
        <dbReference type="PROSITE" id="PS50104"/>
    </source>
</evidence>
<dbReference type="Gene3D" id="3.40.50.10140">
    <property type="entry name" value="Toll/interleukin-1 receptor homology (TIR) domain"/>
    <property type="match status" value="1"/>
</dbReference>